<gene>
    <name evidence="1" type="ORF">J2Z17_004921</name>
</gene>
<evidence type="ECO:0000313" key="2">
    <source>
        <dbReference type="Proteomes" id="UP000759443"/>
    </source>
</evidence>
<evidence type="ECO:0000313" key="1">
    <source>
        <dbReference type="EMBL" id="MBP1853460.1"/>
    </source>
</evidence>
<name>A0ABS4E684_9HYPH</name>
<keyword evidence="2" id="KW-1185">Reference proteome</keyword>
<organism evidence="1 2">
    <name type="scientific">Rhizobium halophytocola</name>
    <dbReference type="NCBI Taxonomy" id="735519"/>
    <lineage>
        <taxon>Bacteria</taxon>
        <taxon>Pseudomonadati</taxon>
        <taxon>Pseudomonadota</taxon>
        <taxon>Alphaproteobacteria</taxon>
        <taxon>Hyphomicrobiales</taxon>
        <taxon>Rhizobiaceae</taxon>
        <taxon>Rhizobium/Agrobacterium group</taxon>
        <taxon>Rhizobium</taxon>
    </lineage>
</organism>
<reference evidence="1 2" key="1">
    <citation type="submission" date="2021-03" db="EMBL/GenBank/DDBJ databases">
        <title>Genomic Encyclopedia of Type Strains, Phase IV (KMG-IV): sequencing the most valuable type-strain genomes for metagenomic binning, comparative biology and taxonomic classification.</title>
        <authorList>
            <person name="Goeker M."/>
        </authorList>
    </citation>
    <scope>NUCLEOTIDE SEQUENCE [LARGE SCALE GENOMIC DNA]</scope>
    <source>
        <strain evidence="1 2">DSM 21600</strain>
    </source>
</reference>
<dbReference type="Proteomes" id="UP000759443">
    <property type="component" value="Unassembled WGS sequence"/>
</dbReference>
<proteinExistence type="predicted"/>
<comment type="caution">
    <text evidence="1">The sequence shown here is derived from an EMBL/GenBank/DDBJ whole genome shotgun (WGS) entry which is preliminary data.</text>
</comment>
<accession>A0ABS4E684</accession>
<protein>
    <submittedName>
        <fullName evidence="1">Uncharacterized protein</fullName>
    </submittedName>
</protein>
<dbReference type="EMBL" id="JAGGJU010000018">
    <property type="protein sequence ID" value="MBP1853460.1"/>
    <property type="molecule type" value="Genomic_DNA"/>
</dbReference>
<sequence length="30" mass="3260">MDGMLAFLLFAGALHVVARKPLFDKAKPSD</sequence>